<feature type="transmembrane region" description="Helical" evidence="15">
    <location>
        <begin position="571"/>
        <end position="591"/>
    </location>
</feature>
<dbReference type="Pfam" id="PF13180">
    <property type="entry name" value="PDZ_2"/>
    <property type="match status" value="1"/>
</dbReference>
<evidence type="ECO:0000256" key="13">
    <source>
        <dbReference type="RuleBase" id="RU003945"/>
    </source>
</evidence>
<evidence type="ECO:0000256" key="1">
    <source>
        <dbReference type="ARBA" id="ARBA00004651"/>
    </source>
</evidence>
<evidence type="ECO:0000256" key="15">
    <source>
        <dbReference type="SAM" id="Phobius"/>
    </source>
</evidence>
<dbReference type="InterPro" id="IPR001708">
    <property type="entry name" value="YidC/ALB3/OXA1/COX18"/>
</dbReference>
<dbReference type="GO" id="GO:0015031">
    <property type="term" value="P:protein transport"/>
    <property type="evidence" value="ECO:0007669"/>
    <property type="project" value="UniProtKB-KW"/>
</dbReference>
<organism evidence="17 18">
    <name type="scientific">Anatilimnocola aggregata</name>
    <dbReference type="NCBI Taxonomy" id="2528021"/>
    <lineage>
        <taxon>Bacteria</taxon>
        <taxon>Pseudomonadati</taxon>
        <taxon>Planctomycetota</taxon>
        <taxon>Planctomycetia</taxon>
        <taxon>Pirellulales</taxon>
        <taxon>Pirellulaceae</taxon>
        <taxon>Anatilimnocola</taxon>
    </lineage>
</organism>
<keyword evidence="10" id="KW-0143">Chaperone</keyword>
<reference evidence="17 18" key="1">
    <citation type="submission" date="2019-02" db="EMBL/GenBank/DDBJ databases">
        <title>Deep-cultivation of Planctomycetes and their phenomic and genomic characterization uncovers novel biology.</title>
        <authorList>
            <person name="Wiegand S."/>
            <person name="Jogler M."/>
            <person name="Boedeker C."/>
            <person name="Pinto D."/>
            <person name="Vollmers J."/>
            <person name="Rivas-Marin E."/>
            <person name="Kohn T."/>
            <person name="Peeters S.H."/>
            <person name="Heuer A."/>
            <person name="Rast P."/>
            <person name="Oberbeckmann S."/>
            <person name="Bunk B."/>
            <person name="Jeske O."/>
            <person name="Meyerdierks A."/>
            <person name="Storesund J.E."/>
            <person name="Kallscheuer N."/>
            <person name="Luecker S."/>
            <person name="Lage O.M."/>
            <person name="Pohl T."/>
            <person name="Merkel B.J."/>
            <person name="Hornburger P."/>
            <person name="Mueller R.-W."/>
            <person name="Bruemmer F."/>
            <person name="Labrenz M."/>
            <person name="Spormann A.M."/>
            <person name="Op den Camp H."/>
            <person name="Overmann J."/>
            <person name="Amann R."/>
            <person name="Jetten M.S.M."/>
            <person name="Mascher T."/>
            <person name="Medema M.H."/>
            <person name="Devos D.P."/>
            <person name="Kaster A.-K."/>
            <person name="Ovreas L."/>
            <person name="Rohde M."/>
            <person name="Galperin M.Y."/>
            <person name="Jogler C."/>
        </authorList>
    </citation>
    <scope>NUCLEOTIDE SEQUENCE [LARGE SCALE GENOMIC DNA]</scope>
    <source>
        <strain evidence="17 18">ETA_A8</strain>
    </source>
</reference>
<dbReference type="SUPFAM" id="SSF50156">
    <property type="entry name" value="PDZ domain-like"/>
    <property type="match status" value="1"/>
</dbReference>
<dbReference type="PANTHER" id="PTHR12428">
    <property type="entry name" value="OXA1"/>
    <property type="match status" value="1"/>
</dbReference>
<evidence type="ECO:0000259" key="16">
    <source>
        <dbReference type="PROSITE" id="PS50106"/>
    </source>
</evidence>
<dbReference type="PANTHER" id="PTHR12428:SF65">
    <property type="entry name" value="CYTOCHROME C OXIDASE ASSEMBLY PROTEIN COX18, MITOCHONDRIAL"/>
    <property type="match status" value="1"/>
</dbReference>
<dbReference type="GO" id="GO:0032977">
    <property type="term" value="F:membrane insertase activity"/>
    <property type="evidence" value="ECO:0007669"/>
    <property type="project" value="InterPro"/>
</dbReference>
<feature type="region of interest" description="Disordered" evidence="14">
    <location>
        <begin position="37"/>
        <end position="92"/>
    </location>
</feature>
<evidence type="ECO:0000256" key="6">
    <source>
        <dbReference type="ARBA" id="ARBA00022692"/>
    </source>
</evidence>
<keyword evidence="8 15" id="KW-1133">Transmembrane helix</keyword>
<evidence type="ECO:0000313" key="18">
    <source>
        <dbReference type="Proteomes" id="UP000315017"/>
    </source>
</evidence>
<keyword evidence="5" id="KW-1003">Cell membrane</keyword>
<dbReference type="RefSeq" id="WP_145088391.1">
    <property type="nucleotide sequence ID" value="NZ_CP036274.1"/>
</dbReference>
<dbReference type="InterPro" id="IPR047196">
    <property type="entry name" value="YidC_ALB_C"/>
</dbReference>
<dbReference type="Pfam" id="PF02096">
    <property type="entry name" value="60KD_IMP"/>
    <property type="match status" value="1"/>
</dbReference>
<dbReference type="PROSITE" id="PS50106">
    <property type="entry name" value="PDZ"/>
    <property type="match status" value="1"/>
</dbReference>
<keyword evidence="7" id="KW-0653">Protein transport</keyword>
<dbReference type="SMART" id="SM00228">
    <property type="entry name" value="PDZ"/>
    <property type="match status" value="1"/>
</dbReference>
<dbReference type="KEGG" id="aagg:ETAA8_25990"/>
<evidence type="ECO:0000313" key="17">
    <source>
        <dbReference type="EMBL" id="QDU27511.1"/>
    </source>
</evidence>
<dbReference type="NCBIfam" id="TIGR03592">
    <property type="entry name" value="yidC_oxa1_cterm"/>
    <property type="match status" value="1"/>
</dbReference>
<evidence type="ECO:0000256" key="9">
    <source>
        <dbReference type="ARBA" id="ARBA00023136"/>
    </source>
</evidence>
<dbReference type="EMBL" id="CP036274">
    <property type="protein sequence ID" value="QDU27511.1"/>
    <property type="molecule type" value="Genomic_DNA"/>
</dbReference>
<evidence type="ECO:0000256" key="8">
    <source>
        <dbReference type="ARBA" id="ARBA00022989"/>
    </source>
</evidence>
<evidence type="ECO:0000256" key="14">
    <source>
        <dbReference type="SAM" id="MobiDB-lite"/>
    </source>
</evidence>
<evidence type="ECO:0000256" key="10">
    <source>
        <dbReference type="ARBA" id="ARBA00023186"/>
    </source>
</evidence>
<keyword evidence="4" id="KW-0813">Transport</keyword>
<dbReference type="Gene3D" id="2.70.98.90">
    <property type="match status" value="1"/>
</dbReference>
<dbReference type="CDD" id="cd20070">
    <property type="entry name" value="5TM_YidC_Alb3"/>
    <property type="match status" value="1"/>
</dbReference>
<evidence type="ECO:0000256" key="12">
    <source>
        <dbReference type="ARBA" id="ARBA00033342"/>
    </source>
</evidence>
<keyword evidence="9 15" id="KW-0472">Membrane</keyword>
<name>A0A517YBC0_9BACT</name>
<feature type="transmembrane region" description="Helical" evidence="15">
    <location>
        <begin position="707"/>
        <end position="725"/>
    </location>
</feature>
<feature type="transmembrane region" description="Helical" evidence="15">
    <location>
        <begin position="642"/>
        <end position="659"/>
    </location>
</feature>
<dbReference type="AlphaFoldDB" id="A0A517YBC0"/>
<comment type="subcellular location">
    <subcellularLocation>
        <location evidence="1">Cell membrane</location>
        <topology evidence="1">Multi-pass membrane protein</topology>
    </subcellularLocation>
    <subcellularLocation>
        <location evidence="13">Membrane</location>
        <topology evidence="13">Multi-pass membrane protein</topology>
    </subcellularLocation>
</comment>
<dbReference type="InterPro" id="IPR001478">
    <property type="entry name" value="PDZ"/>
</dbReference>
<evidence type="ECO:0000256" key="4">
    <source>
        <dbReference type="ARBA" id="ARBA00022448"/>
    </source>
</evidence>
<dbReference type="InterPro" id="IPR036034">
    <property type="entry name" value="PDZ_sf"/>
</dbReference>
<dbReference type="GO" id="GO:0005886">
    <property type="term" value="C:plasma membrane"/>
    <property type="evidence" value="ECO:0007669"/>
    <property type="project" value="UniProtKB-SubCell"/>
</dbReference>
<sequence>MDKRFVTFLVLAFLIWTTFLVGRAVFLKPQPPVAANPAEKLDPAAVQPGDDPAGKAADPNPEKTPADPAAVDPAQPNPAQPNDEPQVGAADGTPTVARASVTIGSLDPTSPYTMLVTLDNRGAAVERVELNDPRFRDIEDQSGYLGHLGFALVGRDTKDATVQTVGPGTPASLAKPVDGTRPIGLQVGDVIREVNGAPIERGEELESWLRRNSKPGQSIEVTVDRTTAGKTESLKYTILLTRRPLEMIRPETRVTADKRTVTDPLSMLLTLETLQGVQIKAGEEEIRGLSALRNGNWEMSDQSESGVTFSMTLTEQTLQGIGRKEAGSLKITKRYSLPKAGKEEKIPGKAKIYHLDMVVGVENTGDKPLGLAYRLDGPNGIPLEGWWYSTKLHRDMFRGAGARDVLYQTGDLPHHLVGTPMIFDHAKKALKDHTTIEYLLQDNSKDAEPLTFLGVDAQFFAAMVMPVGDKDHPAPKFSRASAIPMHDVTQLTKTRIRTTNTSVRMVTPRESLDAGKSLEHRYQIFLGPKDPDILRPYGLEEIVEFGWWYAAYPAMLLRNILTFLYSVTGNYGIAIILLTVLVRTCMLPFSIRQSIAAKRMQEISQLLKPELTAVKEKYKDDPLKQHQATQELMKKAGMPNPFAGCLLVFFQLPVFVGLYRCLSVDIHLRDASLFPGLAWASNLAGPDKLYYWRDYVPAFIGDEADGWLGPFFNVLPLVTIALFIVQQKLFTPPPTDEQQEVQQQTMMIMSLMMGVFFYKVPAGLCLYFITSSLWSVAERTLLPKSKPIDPSVISEKKLVTESSNGSSARAARKQKKR</sequence>
<gene>
    <name evidence="17" type="primary">yidC</name>
    <name evidence="17" type="ORF">ETAA8_25990</name>
</gene>
<dbReference type="Proteomes" id="UP000315017">
    <property type="component" value="Chromosome"/>
</dbReference>
<evidence type="ECO:0000256" key="2">
    <source>
        <dbReference type="ARBA" id="ARBA00010527"/>
    </source>
</evidence>
<comment type="similarity">
    <text evidence="2">Belongs to the OXA1/ALB3/YidC family. Type 1 subfamily.</text>
</comment>
<evidence type="ECO:0000256" key="7">
    <source>
        <dbReference type="ARBA" id="ARBA00022927"/>
    </source>
</evidence>
<dbReference type="InterPro" id="IPR028055">
    <property type="entry name" value="YidC/Oxa/ALB_C"/>
</dbReference>
<protein>
    <recommendedName>
        <fullName evidence="3">Membrane protein insertase YidC</fullName>
    </recommendedName>
    <alternativeName>
        <fullName evidence="12">Foldase YidC</fullName>
    </alternativeName>
    <alternativeName>
        <fullName evidence="11">Membrane integrase YidC</fullName>
    </alternativeName>
</protein>
<evidence type="ECO:0000256" key="11">
    <source>
        <dbReference type="ARBA" id="ARBA00033245"/>
    </source>
</evidence>
<accession>A0A517YBC0</accession>
<feature type="region of interest" description="Disordered" evidence="14">
    <location>
        <begin position="798"/>
        <end position="817"/>
    </location>
</feature>
<dbReference type="InterPro" id="IPR038221">
    <property type="entry name" value="YidC_periplasmic_sf"/>
</dbReference>
<dbReference type="Gene3D" id="2.30.42.10">
    <property type="match status" value="1"/>
</dbReference>
<evidence type="ECO:0000256" key="3">
    <source>
        <dbReference type="ARBA" id="ARBA00015325"/>
    </source>
</evidence>
<keyword evidence="18" id="KW-1185">Reference proteome</keyword>
<feature type="transmembrane region" description="Helical" evidence="15">
    <location>
        <begin position="746"/>
        <end position="769"/>
    </location>
</feature>
<dbReference type="GO" id="GO:0051205">
    <property type="term" value="P:protein insertion into membrane"/>
    <property type="evidence" value="ECO:0007669"/>
    <property type="project" value="TreeGrafter"/>
</dbReference>
<proteinExistence type="inferred from homology"/>
<evidence type="ECO:0000256" key="5">
    <source>
        <dbReference type="ARBA" id="ARBA00022475"/>
    </source>
</evidence>
<keyword evidence="6 13" id="KW-0812">Transmembrane</keyword>
<dbReference type="OrthoDB" id="9780552at2"/>
<feature type="domain" description="PDZ" evidence="16">
    <location>
        <begin position="137"/>
        <end position="227"/>
    </location>
</feature>